<feature type="domain" description="BAP29/BAP31 transmembrane" evidence="6">
    <location>
        <begin position="1"/>
        <end position="98"/>
    </location>
</feature>
<keyword evidence="5" id="KW-0813">Transport</keyword>
<comment type="caution">
    <text evidence="5">Lacks conserved residue(s) required for the propagation of feature annotation.</text>
</comment>
<evidence type="ECO:0000256" key="5">
    <source>
        <dbReference type="RuleBase" id="RU367026"/>
    </source>
</evidence>
<keyword evidence="5" id="KW-0931">ER-Golgi transport</keyword>
<keyword evidence="4 5" id="KW-0472">Membrane</keyword>
<dbReference type="GO" id="GO:0006888">
    <property type="term" value="P:endoplasmic reticulum to Golgi vesicle-mediated transport"/>
    <property type="evidence" value="ECO:0007669"/>
    <property type="project" value="UniProtKB-UniRule"/>
</dbReference>
<evidence type="ECO:0000313" key="7">
    <source>
        <dbReference type="Proteomes" id="UP000887563"/>
    </source>
</evidence>
<keyword evidence="2 5" id="KW-0812">Transmembrane</keyword>
<name>A0A914M3W1_MELIC</name>
<dbReference type="GO" id="GO:0070973">
    <property type="term" value="P:protein localization to endoplasmic reticulum exit site"/>
    <property type="evidence" value="ECO:0007669"/>
    <property type="project" value="UniProtKB-UniRule"/>
</dbReference>
<dbReference type="Pfam" id="PF05529">
    <property type="entry name" value="Bap31"/>
    <property type="match status" value="1"/>
</dbReference>
<keyword evidence="7" id="KW-1185">Reference proteome</keyword>
<evidence type="ECO:0000256" key="4">
    <source>
        <dbReference type="ARBA" id="ARBA00023136"/>
    </source>
</evidence>
<accession>A0A914M3W1</accession>
<dbReference type="InterPro" id="IPR040463">
    <property type="entry name" value="BAP29/BAP31_N"/>
</dbReference>
<dbReference type="InterPro" id="IPR008417">
    <property type="entry name" value="BAP29/BAP31"/>
</dbReference>
<organism evidence="7 8">
    <name type="scientific">Meloidogyne incognita</name>
    <name type="common">Southern root-knot nematode worm</name>
    <name type="synonym">Oxyuris incognita</name>
    <dbReference type="NCBI Taxonomy" id="6306"/>
    <lineage>
        <taxon>Eukaryota</taxon>
        <taxon>Metazoa</taxon>
        <taxon>Ecdysozoa</taxon>
        <taxon>Nematoda</taxon>
        <taxon>Chromadorea</taxon>
        <taxon>Rhabditida</taxon>
        <taxon>Tylenchina</taxon>
        <taxon>Tylenchomorpha</taxon>
        <taxon>Tylenchoidea</taxon>
        <taxon>Meloidogynidae</taxon>
        <taxon>Meloidogyninae</taxon>
        <taxon>Meloidogyne</taxon>
        <taxon>Meloidogyne incognita group</taxon>
    </lineage>
</organism>
<comment type="function">
    <text evidence="5">May play a role in anterograde transport of membrane proteins from the endoplasmic reticulum to the Golgi.</text>
</comment>
<keyword evidence="5" id="KW-0256">Endoplasmic reticulum</keyword>
<dbReference type="PANTHER" id="PTHR12701:SF20">
    <property type="entry name" value="ENDOPLASMIC RETICULUM TRANSMEMBRANE PROTEIN"/>
    <property type="match status" value="1"/>
</dbReference>
<keyword evidence="3 5" id="KW-1133">Transmembrane helix</keyword>
<evidence type="ECO:0000256" key="3">
    <source>
        <dbReference type="ARBA" id="ARBA00022989"/>
    </source>
</evidence>
<dbReference type="AlphaFoldDB" id="A0A914M3W1"/>
<dbReference type="PANTHER" id="PTHR12701">
    <property type="entry name" value="BCR-ASSOCIATED PROTEIN, BAP"/>
    <property type="match status" value="1"/>
</dbReference>
<comment type="subcellular location">
    <subcellularLocation>
        <location evidence="5">Endoplasmic reticulum membrane</location>
        <topology evidence="5">Multi-pass membrane protein</topology>
    </subcellularLocation>
    <subcellularLocation>
        <location evidence="1">Membrane</location>
        <topology evidence="1">Multi-pass membrane protein</topology>
    </subcellularLocation>
</comment>
<dbReference type="Proteomes" id="UP000887563">
    <property type="component" value="Unplaced"/>
</dbReference>
<evidence type="ECO:0000256" key="2">
    <source>
        <dbReference type="ARBA" id="ARBA00022692"/>
    </source>
</evidence>
<reference evidence="8" key="1">
    <citation type="submission" date="2022-11" db="UniProtKB">
        <authorList>
            <consortium name="WormBaseParasite"/>
        </authorList>
    </citation>
    <scope>IDENTIFICATION</scope>
</reference>
<comment type="similarity">
    <text evidence="5">Belongs to the BCAP29/BCAP31 family.</text>
</comment>
<feature type="transmembrane region" description="Helical" evidence="5">
    <location>
        <begin position="7"/>
        <end position="27"/>
    </location>
</feature>
<dbReference type="WBParaSite" id="Minc3s01123g20943">
    <property type="protein sequence ID" value="Minc3s01123g20943"/>
    <property type="gene ID" value="Minc3s01123g20943"/>
</dbReference>
<dbReference type="GO" id="GO:0006886">
    <property type="term" value="P:intracellular protein transport"/>
    <property type="evidence" value="ECO:0007669"/>
    <property type="project" value="UniProtKB-UniRule"/>
</dbReference>
<evidence type="ECO:0000313" key="8">
    <source>
        <dbReference type="WBParaSite" id="Minc3s01123g20943"/>
    </source>
</evidence>
<proteinExistence type="inferred from homology"/>
<sequence length="170" mass="20224">MTLQWTIIAFILYAEIFVLLILMLPWIRPTMWKKVFNSRIVHSFKNFSNVYAYAFIFVLLLLFVDATREVRKYSHIDIAKEIPARADADAVIHMRLFRLIFKFTDMGLILSSLEKPSKLKKCLGFLGKTFPFVIHEIFTRKRILVLFFSNFVFTQKHLEDTVYELIPFYN</sequence>
<evidence type="ECO:0000256" key="1">
    <source>
        <dbReference type="ARBA" id="ARBA00004141"/>
    </source>
</evidence>
<evidence type="ECO:0000259" key="6">
    <source>
        <dbReference type="Pfam" id="PF05529"/>
    </source>
</evidence>
<dbReference type="GO" id="GO:0005789">
    <property type="term" value="C:endoplasmic reticulum membrane"/>
    <property type="evidence" value="ECO:0007669"/>
    <property type="project" value="UniProtKB-SubCell"/>
</dbReference>
<keyword evidence="5" id="KW-0653">Protein transport</keyword>
<protein>
    <recommendedName>
        <fullName evidence="5">Endoplasmic reticulum transmembrane protein</fullName>
    </recommendedName>
</protein>
<feature type="transmembrane region" description="Helical" evidence="5">
    <location>
        <begin position="47"/>
        <end position="64"/>
    </location>
</feature>